<protein>
    <recommendedName>
        <fullName evidence="4">DUF2946 domain-containing protein</fullName>
    </recommendedName>
</protein>
<evidence type="ECO:0000313" key="2">
    <source>
        <dbReference type="EMBL" id="CCU72116.1"/>
    </source>
</evidence>
<dbReference type="STRING" id="187493.CN03_09755"/>
<dbReference type="AlphaFoldDB" id="M5DRR6"/>
<evidence type="ECO:0000256" key="1">
    <source>
        <dbReference type="SAM" id="SignalP"/>
    </source>
</evidence>
<dbReference type="KEGG" id="tol:TOL_1692"/>
<accession>M5DRR6</accession>
<gene>
    <name evidence="2" type="ORF">TOL_1692</name>
</gene>
<dbReference type="Proteomes" id="UP000011866">
    <property type="component" value="Chromosome"/>
</dbReference>
<keyword evidence="1" id="KW-0732">Signal</keyword>
<dbReference type="EMBL" id="HF680312">
    <property type="protein sequence ID" value="CCU72116.1"/>
    <property type="molecule type" value="Genomic_DNA"/>
</dbReference>
<sequence>MNRKVLSYLLLILIALQSVIAAADVHPFDDSELVPHSSEYANDAAELTPEHSTVSNTSEQDLAIDEIFHCHHHGCHCHVYLSDSLSATDYLYKHPRHNAYQAIIPVAPSSSLYRPPIV</sequence>
<dbReference type="PATRIC" id="fig|1298593.3.peg.1625"/>
<feature type="signal peptide" evidence="1">
    <location>
        <begin position="1"/>
        <end position="23"/>
    </location>
</feature>
<name>M5DRR6_9GAMM</name>
<feature type="chain" id="PRO_5004065516" description="DUF2946 domain-containing protein" evidence="1">
    <location>
        <begin position="24"/>
        <end position="118"/>
    </location>
</feature>
<reference evidence="2 3" key="1">
    <citation type="journal article" date="2013" name="Genome Announc.">
        <title>Genome Sequence of Thalassolituus oleivorans MIL-1 (DSM 14913T).</title>
        <authorList>
            <person name="Golyshin P.N."/>
            <person name="Werner J."/>
            <person name="Chernikova T.N."/>
            <person name="Tran H."/>
            <person name="Ferrer M."/>
            <person name="Yakimov M.M."/>
            <person name="Teeling H."/>
            <person name="Golyshina O.V."/>
        </authorList>
    </citation>
    <scope>NUCLEOTIDE SEQUENCE [LARGE SCALE GENOMIC DNA]</scope>
    <source>
        <strain evidence="2 3">MIL-1</strain>
    </source>
</reference>
<keyword evidence="3" id="KW-1185">Reference proteome</keyword>
<evidence type="ECO:0008006" key="4">
    <source>
        <dbReference type="Google" id="ProtNLM"/>
    </source>
</evidence>
<dbReference type="RefSeq" id="WP_015486842.1">
    <property type="nucleotide sequence ID" value="NC_020888.1"/>
</dbReference>
<dbReference type="HOGENOM" id="CLU_2107829_0_0_6"/>
<proteinExistence type="predicted"/>
<evidence type="ECO:0000313" key="3">
    <source>
        <dbReference type="Proteomes" id="UP000011866"/>
    </source>
</evidence>
<dbReference type="GeneID" id="79176560"/>
<organism evidence="2 3">
    <name type="scientific">Thalassolituus oleivorans MIL-1</name>
    <dbReference type="NCBI Taxonomy" id="1298593"/>
    <lineage>
        <taxon>Bacteria</taxon>
        <taxon>Pseudomonadati</taxon>
        <taxon>Pseudomonadota</taxon>
        <taxon>Gammaproteobacteria</taxon>
        <taxon>Oceanospirillales</taxon>
        <taxon>Oceanospirillaceae</taxon>
        <taxon>Thalassolituus</taxon>
    </lineage>
</organism>
<dbReference type="eggNOG" id="ENOG5033E3W">
    <property type="taxonomic scope" value="Bacteria"/>
</dbReference>